<dbReference type="PANTHER" id="PTHR24359:SF1">
    <property type="entry name" value="INHIBITOR OF NUCLEAR FACTOR KAPPA-B KINASE EPSILON SUBUNIT HOMOLOG 1-RELATED"/>
    <property type="match status" value="1"/>
</dbReference>
<dbReference type="AlphaFoldDB" id="A0A6A6YWA6"/>
<dbReference type="GeneID" id="54462751"/>
<dbReference type="PROSITE" id="PS50011">
    <property type="entry name" value="PROTEIN_KINASE_DOM"/>
    <property type="match status" value="1"/>
</dbReference>
<dbReference type="EMBL" id="MU003696">
    <property type="protein sequence ID" value="KAF2813081.1"/>
    <property type="molecule type" value="Genomic_DNA"/>
</dbReference>
<reference evidence="3 5" key="1">
    <citation type="journal article" date="2020" name="Stud. Mycol.">
        <title>101 Dothideomycetes genomes: a test case for predicting lifestyles and emergence of pathogens.</title>
        <authorList>
            <person name="Haridas S."/>
            <person name="Albert R."/>
            <person name="Binder M."/>
            <person name="Bloem J."/>
            <person name="Labutti K."/>
            <person name="Salamov A."/>
            <person name="Andreopoulos B."/>
            <person name="Baker S."/>
            <person name="Barry K."/>
            <person name="Bills G."/>
            <person name="Bluhm B."/>
            <person name="Cannon C."/>
            <person name="Castanera R."/>
            <person name="Culley D."/>
            <person name="Daum C."/>
            <person name="Ezra D."/>
            <person name="Gonzalez J."/>
            <person name="Henrissat B."/>
            <person name="Kuo A."/>
            <person name="Liang C."/>
            <person name="Lipzen A."/>
            <person name="Lutzoni F."/>
            <person name="Magnuson J."/>
            <person name="Mondo S."/>
            <person name="Nolan M."/>
            <person name="Ohm R."/>
            <person name="Pangilinan J."/>
            <person name="Park H.-J."/>
            <person name="Ramirez L."/>
            <person name="Alfaro M."/>
            <person name="Sun H."/>
            <person name="Tritt A."/>
            <person name="Yoshinaga Y."/>
            <person name="Zwiers L.-H."/>
            <person name="Turgeon B."/>
            <person name="Goodwin S."/>
            <person name="Spatafora J."/>
            <person name="Crous P."/>
            <person name="Grigoriev I."/>
        </authorList>
    </citation>
    <scope>NUCLEOTIDE SEQUENCE</scope>
    <source>
        <strain evidence="3 5">CBS 304.34</strain>
    </source>
</reference>
<dbReference type="RefSeq" id="XP_033580045.1">
    <property type="nucleotide sequence ID" value="XM_033721858.1"/>
</dbReference>
<feature type="compositionally biased region" description="Polar residues" evidence="1">
    <location>
        <begin position="534"/>
        <end position="552"/>
    </location>
</feature>
<accession>A0A6A6YWA6</accession>
<feature type="compositionally biased region" description="Pro residues" evidence="1">
    <location>
        <begin position="495"/>
        <end position="505"/>
    </location>
</feature>
<gene>
    <name evidence="3 5" type="ORF">BDZ99DRAFT_473802</name>
</gene>
<dbReference type="Proteomes" id="UP000504636">
    <property type="component" value="Unplaced"/>
</dbReference>
<feature type="region of interest" description="Disordered" evidence="1">
    <location>
        <begin position="631"/>
        <end position="671"/>
    </location>
</feature>
<dbReference type="InterPro" id="IPR011009">
    <property type="entry name" value="Kinase-like_dom_sf"/>
</dbReference>
<name>A0A6A6YWA6_9PEZI</name>
<feature type="compositionally biased region" description="Basic and acidic residues" evidence="1">
    <location>
        <begin position="945"/>
        <end position="954"/>
    </location>
</feature>
<organism evidence="3">
    <name type="scientific">Mytilinidion resinicola</name>
    <dbReference type="NCBI Taxonomy" id="574789"/>
    <lineage>
        <taxon>Eukaryota</taxon>
        <taxon>Fungi</taxon>
        <taxon>Dikarya</taxon>
        <taxon>Ascomycota</taxon>
        <taxon>Pezizomycotina</taxon>
        <taxon>Dothideomycetes</taxon>
        <taxon>Pleosporomycetidae</taxon>
        <taxon>Mytilinidiales</taxon>
        <taxon>Mytilinidiaceae</taxon>
        <taxon>Mytilinidion</taxon>
    </lineage>
</organism>
<feature type="domain" description="Protein kinase" evidence="2">
    <location>
        <begin position="152"/>
        <end position="487"/>
    </location>
</feature>
<dbReference type="GO" id="GO:0005524">
    <property type="term" value="F:ATP binding"/>
    <property type="evidence" value="ECO:0007669"/>
    <property type="project" value="InterPro"/>
</dbReference>
<feature type="region of interest" description="Disordered" evidence="1">
    <location>
        <begin position="491"/>
        <end position="557"/>
    </location>
</feature>
<dbReference type="SMART" id="SM00220">
    <property type="entry name" value="S_TKc"/>
    <property type="match status" value="1"/>
</dbReference>
<evidence type="ECO:0000256" key="1">
    <source>
        <dbReference type="SAM" id="MobiDB-lite"/>
    </source>
</evidence>
<dbReference type="PANTHER" id="PTHR24359">
    <property type="entry name" value="SERINE/THREONINE-PROTEIN KINASE SBK1"/>
    <property type="match status" value="1"/>
</dbReference>
<dbReference type="Gene3D" id="1.10.510.10">
    <property type="entry name" value="Transferase(Phosphotransferase) domain 1"/>
    <property type="match status" value="1"/>
</dbReference>
<evidence type="ECO:0000313" key="5">
    <source>
        <dbReference type="RefSeq" id="XP_033580045.1"/>
    </source>
</evidence>
<evidence type="ECO:0000313" key="3">
    <source>
        <dbReference type="EMBL" id="KAF2813081.1"/>
    </source>
</evidence>
<feature type="compositionally biased region" description="Acidic residues" evidence="1">
    <location>
        <begin position="920"/>
        <end position="944"/>
    </location>
</feature>
<dbReference type="SUPFAM" id="SSF56112">
    <property type="entry name" value="Protein kinase-like (PK-like)"/>
    <property type="match status" value="1"/>
</dbReference>
<reference evidence="5" key="3">
    <citation type="submission" date="2025-04" db="UniProtKB">
        <authorList>
            <consortium name="RefSeq"/>
        </authorList>
    </citation>
    <scope>IDENTIFICATION</scope>
    <source>
        <strain evidence="5">CBS 304.34</strain>
    </source>
</reference>
<sequence length="967" mass="108680">MAASVQPDHNPYIRAFRQFVRNSVTCDFSQKEFVPLDLLEAYLDQRRVTQLLAALPGVIDAANVLEHYLRVFAILIIIGKAEYIKHFLQHSDLEDKILPITSLNHRPSHWPSVADSNDFFPSFYKAQWQFCALDFTQKLKGSVLDEDLILPIIEKKELGSGGSAAIYKIKLHDAYNHLVERAPNGRPLTDTFVLKTYFVSEAEKNYQNEVDAFIQLMSPRKFEENMIAFYGAYSQGGTYNIILEYADSGNLQEFFENVEPPSAEVDIINFWDNLFKIVQPLQRIHELKRGGNGPPSLQRVHQDIKAANVLVCKGTSESDYECTFKLADLGLSHLTGKDMCGTPMYSAPECCRSDRFMERTALEISPEIDIWSLGCLFSEAVVWVVRGMPGLKHYQNLRTIEIGELPGLTEAGYSGCFHNGTHVLKAVGHMHEDILEKRRMNIDHITEYVVPLIDNMLVDTNRFNAVHVHRNSQRILKKAREKKYPKIMQTVGSPVVPPRKPPYVPPEHAGLKLTHSYPSRSSRGLLSKQRRTGSELSGSSQLSYNGRSNPPNGASAFGRAVSWEHDSLDSESFEPSALSSRSTMRGTNLFASTIAQSTATLPSQKNGAPTEREHEYALDYKLRYRGVSRANTANGKTPIRDEGDGEYSPRLLSPARDNSRATAGNDGTIAEDLVRGKRPNLSVQEVHNWKKKKGRGSSPPLNGDKYLQRLNDRDHIFLIDDSASMKPYWPKLKRVFEALAWLVKRVDPDGLDLYFTSSPEKFHNKNTTPLASLVERREATLGGRCNIKNSLGNITQGYRAKIQSLDANRPRSRLSFLGATQKLHPISIYILTDGVWQDKPEPICGVDEPIRILVNELSNRGLLDGQAGIQFVRFGHDDIGMKRLRMIDNHKELKLDKDIVDTTSCDGNVLKMLLGAVDRDWDDDESGDEDDDDDNDDDNDDDDDTATHAQDKINGDGYGWPGTSSNT</sequence>
<dbReference type="OrthoDB" id="5986190at2759"/>
<keyword evidence="4" id="KW-1185">Reference proteome</keyword>
<dbReference type="Pfam" id="PF00069">
    <property type="entry name" value="Pkinase"/>
    <property type="match status" value="1"/>
</dbReference>
<proteinExistence type="predicted"/>
<reference evidence="5" key="2">
    <citation type="submission" date="2020-04" db="EMBL/GenBank/DDBJ databases">
        <authorList>
            <consortium name="NCBI Genome Project"/>
        </authorList>
    </citation>
    <scope>NUCLEOTIDE SEQUENCE</scope>
    <source>
        <strain evidence="5">CBS 304.34</strain>
    </source>
</reference>
<protein>
    <recommendedName>
        <fullName evidence="2">Protein kinase domain-containing protein</fullName>
    </recommendedName>
</protein>
<evidence type="ECO:0000259" key="2">
    <source>
        <dbReference type="PROSITE" id="PS50011"/>
    </source>
</evidence>
<feature type="region of interest" description="Disordered" evidence="1">
    <location>
        <begin position="920"/>
        <end position="967"/>
    </location>
</feature>
<evidence type="ECO:0000313" key="4">
    <source>
        <dbReference type="Proteomes" id="UP000504636"/>
    </source>
</evidence>
<dbReference type="InterPro" id="IPR000719">
    <property type="entry name" value="Prot_kinase_dom"/>
</dbReference>
<dbReference type="GO" id="GO:0004674">
    <property type="term" value="F:protein serine/threonine kinase activity"/>
    <property type="evidence" value="ECO:0007669"/>
    <property type="project" value="TreeGrafter"/>
</dbReference>